<protein>
    <submittedName>
        <fullName evidence="1">Uncharacterized protein</fullName>
    </submittedName>
</protein>
<gene>
    <name evidence="1" type="primary">Acey_s0152.g2901</name>
    <name evidence="1" type="ORF">Y032_0152g2901</name>
</gene>
<keyword evidence="2" id="KW-1185">Reference proteome</keyword>
<evidence type="ECO:0000313" key="1">
    <source>
        <dbReference type="EMBL" id="EYB96275.1"/>
    </source>
</evidence>
<evidence type="ECO:0000313" key="2">
    <source>
        <dbReference type="Proteomes" id="UP000024635"/>
    </source>
</evidence>
<proteinExistence type="predicted"/>
<accession>A0A016T0L9</accession>
<reference evidence="2" key="1">
    <citation type="journal article" date="2015" name="Nat. Genet.">
        <title>The genome and transcriptome of the zoonotic hookworm Ancylostoma ceylanicum identify infection-specific gene families.</title>
        <authorList>
            <person name="Schwarz E.M."/>
            <person name="Hu Y."/>
            <person name="Antoshechkin I."/>
            <person name="Miller M.M."/>
            <person name="Sternberg P.W."/>
            <person name="Aroian R.V."/>
        </authorList>
    </citation>
    <scope>NUCLEOTIDE SEQUENCE</scope>
    <source>
        <strain evidence="2">HY135</strain>
    </source>
</reference>
<organism evidence="1 2">
    <name type="scientific">Ancylostoma ceylanicum</name>
    <dbReference type="NCBI Taxonomy" id="53326"/>
    <lineage>
        <taxon>Eukaryota</taxon>
        <taxon>Metazoa</taxon>
        <taxon>Ecdysozoa</taxon>
        <taxon>Nematoda</taxon>
        <taxon>Chromadorea</taxon>
        <taxon>Rhabditida</taxon>
        <taxon>Rhabditina</taxon>
        <taxon>Rhabditomorpha</taxon>
        <taxon>Strongyloidea</taxon>
        <taxon>Ancylostomatidae</taxon>
        <taxon>Ancylostomatinae</taxon>
        <taxon>Ancylostoma</taxon>
    </lineage>
</organism>
<comment type="caution">
    <text evidence="1">The sequence shown here is derived from an EMBL/GenBank/DDBJ whole genome shotgun (WGS) entry which is preliminary data.</text>
</comment>
<sequence length="68" mass="7886">MGAASSRKYGRAEEALKEHRVRSLQNPYRDGYAVCCTWVPYVLIQNCWQPILGYGQFNLFSSLNCLRR</sequence>
<dbReference type="EMBL" id="JARK01001488">
    <property type="protein sequence ID" value="EYB96275.1"/>
    <property type="molecule type" value="Genomic_DNA"/>
</dbReference>
<name>A0A016T0L9_9BILA</name>
<dbReference type="Proteomes" id="UP000024635">
    <property type="component" value="Unassembled WGS sequence"/>
</dbReference>
<dbReference type="AlphaFoldDB" id="A0A016T0L9"/>